<dbReference type="AlphaFoldDB" id="A0A7C4GDG3"/>
<dbReference type="EMBL" id="DSUT01000071">
    <property type="protein sequence ID" value="HGK28017.1"/>
    <property type="molecule type" value="Genomic_DNA"/>
</dbReference>
<feature type="chain" id="PRO_5028113920" evidence="2">
    <location>
        <begin position="22"/>
        <end position="213"/>
    </location>
</feature>
<evidence type="ECO:0000256" key="1">
    <source>
        <dbReference type="SAM" id="MobiDB-lite"/>
    </source>
</evidence>
<protein>
    <submittedName>
        <fullName evidence="3">Uncharacterized protein</fullName>
    </submittedName>
</protein>
<proteinExistence type="predicted"/>
<evidence type="ECO:0000313" key="3">
    <source>
        <dbReference type="EMBL" id="HGK28017.1"/>
    </source>
</evidence>
<feature type="signal peptide" evidence="2">
    <location>
        <begin position="1"/>
        <end position="21"/>
    </location>
</feature>
<accession>A0A7C4GDG3</accession>
<name>A0A7C4GDG3_UNCW3</name>
<feature type="region of interest" description="Disordered" evidence="1">
    <location>
        <begin position="183"/>
        <end position="213"/>
    </location>
</feature>
<gene>
    <name evidence="3" type="ORF">ENS41_03595</name>
</gene>
<evidence type="ECO:0000256" key="2">
    <source>
        <dbReference type="SAM" id="SignalP"/>
    </source>
</evidence>
<keyword evidence="2" id="KW-0732">Signal</keyword>
<comment type="caution">
    <text evidence="3">The sequence shown here is derived from an EMBL/GenBank/DDBJ whole genome shotgun (WGS) entry which is preliminary data.</text>
</comment>
<organism evidence="3">
    <name type="scientific">candidate division WOR-3 bacterium</name>
    <dbReference type="NCBI Taxonomy" id="2052148"/>
    <lineage>
        <taxon>Bacteria</taxon>
        <taxon>Bacteria division WOR-3</taxon>
    </lineage>
</organism>
<sequence length="213" mass="22896">MKALAAVFAALLALNSGCNLLNQDDEFKPRGTPFTLNPDITVSALLGSDTGYSPVGMFNAEMRGRSRTGQIVEETLVGGLFFIPGTKGVQNLIIIKPQIVRFGPAETTYVIGCFCCNSSLSAPDPADRFTIGPVTDNADLRKIVNICADRDITFHTSLVQDAVWQVTDGSGLTRAMEDSLRAMPPDTLRTCGKKPTGVGPALPRPDIRRLKAR</sequence>
<reference evidence="3" key="1">
    <citation type="journal article" date="2020" name="mSystems">
        <title>Genome- and Community-Level Interaction Insights into Carbon Utilization and Element Cycling Functions of Hydrothermarchaeota in Hydrothermal Sediment.</title>
        <authorList>
            <person name="Zhou Z."/>
            <person name="Liu Y."/>
            <person name="Xu W."/>
            <person name="Pan J."/>
            <person name="Luo Z.H."/>
            <person name="Li M."/>
        </authorList>
    </citation>
    <scope>NUCLEOTIDE SEQUENCE [LARGE SCALE GENOMIC DNA]</scope>
    <source>
        <strain evidence="3">SpSt-488</strain>
    </source>
</reference>